<comment type="caution">
    <text evidence="2">The sequence shown here is derived from an EMBL/GenBank/DDBJ whole genome shotgun (WGS) entry which is preliminary data.</text>
</comment>
<protein>
    <submittedName>
        <fullName evidence="2">Uncharacterized protein</fullName>
    </submittedName>
</protein>
<name>A0A2H9T5X4_9ZZZZ</name>
<feature type="region of interest" description="Disordered" evidence="1">
    <location>
        <begin position="472"/>
        <end position="498"/>
    </location>
</feature>
<proteinExistence type="predicted"/>
<dbReference type="AlphaFoldDB" id="A0A2H9T5X4"/>
<accession>A0A2H9T5X4</accession>
<gene>
    <name evidence="2" type="ORF">CI610_02451</name>
</gene>
<reference evidence="2" key="1">
    <citation type="journal article" date="2017" name="Appl. Environ. Microbiol.">
        <title>Molecular characterization of an Endozoicomonas-like organism causing infection in king scallop Pecten maximus L.</title>
        <authorList>
            <person name="Cano I."/>
            <person name="van Aerle R."/>
            <person name="Ross S."/>
            <person name="Verner-Jeffreys D.W."/>
            <person name="Paley R.K."/>
            <person name="Rimmer G."/>
            <person name="Ryder D."/>
            <person name="Hooper P."/>
            <person name="Stone D."/>
            <person name="Feist S.W."/>
        </authorList>
    </citation>
    <scope>NUCLEOTIDE SEQUENCE</scope>
</reference>
<evidence type="ECO:0000313" key="2">
    <source>
        <dbReference type="EMBL" id="PJE78602.1"/>
    </source>
</evidence>
<organism evidence="2">
    <name type="scientific">invertebrate metagenome</name>
    <dbReference type="NCBI Taxonomy" id="1711999"/>
    <lineage>
        <taxon>unclassified sequences</taxon>
        <taxon>metagenomes</taxon>
        <taxon>organismal metagenomes</taxon>
    </lineage>
</organism>
<evidence type="ECO:0000256" key="1">
    <source>
        <dbReference type="SAM" id="MobiDB-lite"/>
    </source>
</evidence>
<sequence>MKFVMKKITFSSILFCFFAAFKGYGTADLPENYFGKKTVNGDVSKRCVARWSTKNSVFSAVRKNDFSGLTSDVFMELIDSAEGKFPVMLVHTSCYNAQEEKIEFVHKQNFEQVAFVKGKQLCFDAFLMLSCLKTIREDVGDSADWIERFLSLLDILRDRFETSIPFFCLKTKAEDESLMDDSDLVEYNQLIPAPKEWNEPFDHYMSLKSVHSRGSPMAVVKIMNEFNKEDCLPVPAITLMIVLCLFDKSSFFKALMGRYYEKPRSSEITDIWAHYVTVYDRYRYGCMERKYFPCVFNLEVFNTPWHRFLCNRSLVSMLGLLQEAYLVGHPQYSNPYYKWDGSLRYCFGLCALMMCCVSIKPSKEDYPMTYYAYKNGWLKILNPDMLCEDSDHILESGYLQWLLSQNPIAPKSDFTLEDAIFCYPDDEQNEIWDCLENRKDDSDNKEGKSTRLMQKWTMNALQGKGFIKKAKGKSGGGGAPCAAGRHNGSGWIDRRKVGNGHSVKGKRNLVKKHVVSHNKFSFVPKFQKW</sequence>
<dbReference type="EMBL" id="NSIT01000153">
    <property type="protein sequence ID" value="PJE78602.1"/>
    <property type="molecule type" value="Genomic_DNA"/>
</dbReference>